<sequence length="196" mass="21249">MRHVLPSLLLAALFATSVGRVCAQALPGDSVYHVDAQVTNAQGRTQAWRSLRGQPQVVSMFYSGCHVMCPLILENAKGVQKQLTAAERNRLGLTMISLDPAHDTPAVLAETARNHRLPAHWQLLRPGEDEVRALASVLDVRYRVREDGSINHTSVLILLDADGRILARSEVASAAPDPAFITAVRQALAQSATPVH</sequence>
<dbReference type="InterPro" id="IPR003782">
    <property type="entry name" value="SCO1/SenC"/>
</dbReference>
<keyword evidence="3" id="KW-1015">Disulfide bond</keyword>
<dbReference type="PANTHER" id="PTHR12151:SF25">
    <property type="entry name" value="LINALOOL DEHYDRATASE_ISOMERASE DOMAIN-CONTAINING PROTEIN"/>
    <property type="match status" value="1"/>
</dbReference>
<evidence type="ECO:0000313" key="6">
    <source>
        <dbReference type="Proteomes" id="UP000190341"/>
    </source>
</evidence>
<dbReference type="Pfam" id="PF02630">
    <property type="entry name" value="SCO1-SenC"/>
    <property type="match status" value="1"/>
</dbReference>
<dbReference type="InterPro" id="IPR036249">
    <property type="entry name" value="Thioredoxin-like_sf"/>
</dbReference>
<gene>
    <name evidence="5" type="ORF">SAMN06296058_0050</name>
</gene>
<evidence type="ECO:0000256" key="4">
    <source>
        <dbReference type="SAM" id="SignalP"/>
    </source>
</evidence>
<dbReference type="RefSeq" id="WP_079722502.1">
    <property type="nucleotide sequence ID" value="NZ_BMCL01000003.1"/>
</dbReference>
<dbReference type="STRING" id="428993.SAMN06296058_0050"/>
<dbReference type="OrthoDB" id="6335573at2"/>
<name>A0A1T5ILA4_9GAMM</name>
<dbReference type="Gene3D" id="3.40.30.10">
    <property type="entry name" value="Glutaredoxin"/>
    <property type="match status" value="1"/>
</dbReference>
<protein>
    <submittedName>
        <fullName evidence="5">Protein SCO1/2</fullName>
    </submittedName>
</protein>
<feature type="disulfide bond" description="Redox-active" evidence="3">
    <location>
        <begin position="65"/>
        <end position="69"/>
    </location>
</feature>
<feature type="signal peptide" evidence="4">
    <location>
        <begin position="1"/>
        <end position="23"/>
    </location>
</feature>
<dbReference type="AlphaFoldDB" id="A0A1T5ILA4"/>
<proteinExistence type="inferred from homology"/>
<feature type="binding site" evidence="2">
    <location>
        <position position="152"/>
    </location>
    <ligand>
        <name>Cu cation</name>
        <dbReference type="ChEBI" id="CHEBI:23378"/>
    </ligand>
</feature>
<keyword evidence="6" id="KW-1185">Reference proteome</keyword>
<dbReference type="CDD" id="cd02968">
    <property type="entry name" value="SCO"/>
    <property type="match status" value="1"/>
</dbReference>
<comment type="similarity">
    <text evidence="1">Belongs to the SCO1/2 family.</text>
</comment>
<keyword evidence="2" id="KW-0186">Copper</keyword>
<dbReference type="Proteomes" id="UP000190341">
    <property type="component" value="Unassembled WGS sequence"/>
</dbReference>
<keyword evidence="2" id="KW-0479">Metal-binding</keyword>
<evidence type="ECO:0000256" key="2">
    <source>
        <dbReference type="PIRSR" id="PIRSR603782-1"/>
    </source>
</evidence>
<evidence type="ECO:0000313" key="5">
    <source>
        <dbReference type="EMBL" id="SKC39925.1"/>
    </source>
</evidence>
<dbReference type="GO" id="GO:0046872">
    <property type="term" value="F:metal ion binding"/>
    <property type="evidence" value="ECO:0007669"/>
    <property type="project" value="UniProtKB-KW"/>
</dbReference>
<evidence type="ECO:0000256" key="1">
    <source>
        <dbReference type="ARBA" id="ARBA00010996"/>
    </source>
</evidence>
<dbReference type="EMBL" id="FUZV01000001">
    <property type="protein sequence ID" value="SKC39925.1"/>
    <property type="molecule type" value="Genomic_DNA"/>
</dbReference>
<dbReference type="PANTHER" id="PTHR12151">
    <property type="entry name" value="ELECTRON TRANSPORT PROTIN SCO1/SENC FAMILY MEMBER"/>
    <property type="match status" value="1"/>
</dbReference>
<reference evidence="5 6" key="1">
    <citation type="submission" date="2017-02" db="EMBL/GenBank/DDBJ databases">
        <authorList>
            <person name="Peterson S.W."/>
        </authorList>
    </citation>
    <scope>NUCLEOTIDE SEQUENCE [LARGE SCALE GENOMIC DNA]</scope>
    <source>
        <strain evidence="5 6">P15</strain>
    </source>
</reference>
<organism evidence="5 6">
    <name type="scientific">Pseudoxanthomonas indica</name>
    <dbReference type="NCBI Taxonomy" id="428993"/>
    <lineage>
        <taxon>Bacteria</taxon>
        <taxon>Pseudomonadati</taxon>
        <taxon>Pseudomonadota</taxon>
        <taxon>Gammaproteobacteria</taxon>
        <taxon>Lysobacterales</taxon>
        <taxon>Lysobacteraceae</taxon>
        <taxon>Pseudoxanthomonas</taxon>
    </lineage>
</organism>
<accession>A0A1T5ILA4</accession>
<evidence type="ECO:0000256" key="3">
    <source>
        <dbReference type="PIRSR" id="PIRSR603782-2"/>
    </source>
</evidence>
<dbReference type="SUPFAM" id="SSF52833">
    <property type="entry name" value="Thioredoxin-like"/>
    <property type="match status" value="1"/>
</dbReference>
<feature type="binding site" evidence="2">
    <location>
        <position position="69"/>
    </location>
    <ligand>
        <name>Cu cation</name>
        <dbReference type="ChEBI" id="CHEBI:23378"/>
    </ligand>
</feature>
<feature type="binding site" evidence="2">
    <location>
        <position position="65"/>
    </location>
    <ligand>
        <name>Cu cation</name>
        <dbReference type="ChEBI" id="CHEBI:23378"/>
    </ligand>
</feature>
<keyword evidence="4" id="KW-0732">Signal</keyword>
<feature type="chain" id="PRO_5012798216" evidence="4">
    <location>
        <begin position="24"/>
        <end position="196"/>
    </location>
</feature>